<protein>
    <submittedName>
        <fullName evidence="3">CHAT domain-containing protein</fullName>
    </submittedName>
</protein>
<name>A0A926VD08_9CYAN</name>
<keyword evidence="1" id="KW-0812">Transmembrane</keyword>
<dbReference type="InterPro" id="IPR024983">
    <property type="entry name" value="CHAT_dom"/>
</dbReference>
<gene>
    <name evidence="3" type="ORF">H6G03_10145</name>
</gene>
<dbReference type="PANTHER" id="PTHR10098">
    <property type="entry name" value="RAPSYN-RELATED"/>
    <property type="match status" value="1"/>
</dbReference>
<keyword evidence="4" id="KW-1185">Reference proteome</keyword>
<evidence type="ECO:0000313" key="4">
    <source>
        <dbReference type="Proteomes" id="UP000641646"/>
    </source>
</evidence>
<evidence type="ECO:0000256" key="1">
    <source>
        <dbReference type="SAM" id="Phobius"/>
    </source>
</evidence>
<evidence type="ECO:0000313" key="3">
    <source>
        <dbReference type="EMBL" id="MBD2181465.1"/>
    </source>
</evidence>
<dbReference type="Pfam" id="PF12770">
    <property type="entry name" value="CHAT"/>
    <property type="match status" value="1"/>
</dbReference>
<proteinExistence type="predicted"/>
<keyword evidence="1" id="KW-1133">Transmembrane helix</keyword>
<dbReference type="SMART" id="SM00028">
    <property type="entry name" value="TPR"/>
    <property type="match status" value="6"/>
</dbReference>
<dbReference type="RefSeq" id="WP_190464274.1">
    <property type="nucleotide sequence ID" value="NZ_JACJPW010000021.1"/>
</dbReference>
<dbReference type="InterPro" id="IPR019734">
    <property type="entry name" value="TPR_rpt"/>
</dbReference>
<evidence type="ECO:0000259" key="2">
    <source>
        <dbReference type="Pfam" id="PF12770"/>
    </source>
</evidence>
<keyword evidence="1" id="KW-0472">Membrane</keyword>
<dbReference type="AlphaFoldDB" id="A0A926VD08"/>
<dbReference type="SUPFAM" id="SSF48452">
    <property type="entry name" value="TPR-like"/>
    <property type="match status" value="3"/>
</dbReference>
<sequence>MSIRQLLRKAFPQGTGWDIAFLSQSHIHRFNLYQYRRQTKKWLIRFALAFLAALVGAGVSIALTGNGIWGIANGKEPIPNSQSPIPNSQQLLEQGIKFFQAEQFSQAAEVWQQAAAAFKASGDRLGEAQALSHLSLAYQQLGKLAEAQDAIASSLSLIRNSNNNSESGIILAQALNAQGHLQLALGESEAALKTWQQAATTYSQIGDKEGAIGCQINEAQALQNLGLYRRARKILEEVEVSLQTQPNSLVKATGLRSLANSLRAIGELEKSRQLLQESLIVAQELRSPAAISAAQFSLGNTNRALANRAKYLENTASAKTEVQAAISAYQQAAETSNSPIMRVQAQVNQLSLLVEERQFSEAENLRSQIHLEQLPVSRRSVFARINFAQSLAKLGNGESEINNRDLQQTLQLPLANNQEIAQILAKAVQEARSIKDTRAESFALGNLGALYELAHQAKEAENLTQQALVLAQAINAADVYYRWQWQLGRLLKTQGDEKGAIAAYNVAVETLESLRSDLVAINADNSDIQFSFRDSVEPVYREFVDLLVSTKSEQRQDKLRQARYAIEALQLAELDNFFQEACINAKPVQIDRVDTSAAVIYPIILKDKLAVIFALPESGLRLYTTLKPESEIASILDELQQDIGRIAANNEQVLRLSQQVYDWIIRPAEAELEKNKVQTLVFVPDGLLRNIPMAALHDGKQYLIEKYSIALTPGLQLLAPQPLRREQFRVLTAGLSEARQGFPALPNVRPELEQIKSQVNSQVLLDKEFTDNNLQQALNVLPFPIVHIATHGQFSSQAEKTFILTWNDKINVKDLDILLRRKQQKFSRPIELLVFSACETADGDNRAALGLAGVAVKAGARSTLATLWRVSDDSTAALMVKFYNELAKSGITKAEALRQAQVQLLQSKRYKFPYFWAPYVLVGNWR</sequence>
<reference evidence="3" key="1">
    <citation type="journal article" date="2015" name="ISME J.">
        <title>Draft Genome Sequence of Streptomyces incarnatus NRRL8089, which Produces the Nucleoside Antibiotic Sinefungin.</title>
        <authorList>
            <person name="Oshima K."/>
            <person name="Hattori M."/>
            <person name="Shimizu H."/>
            <person name="Fukuda K."/>
            <person name="Nemoto M."/>
            <person name="Inagaki K."/>
            <person name="Tamura T."/>
        </authorList>
    </citation>
    <scope>NUCLEOTIDE SEQUENCE</scope>
    <source>
        <strain evidence="3">FACHB-1375</strain>
    </source>
</reference>
<organism evidence="3 4">
    <name type="scientific">Aerosakkonema funiforme FACHB-1375</name>
    <dbReference type="NCBI Taxonomy" id="2949571"/>
    <lineage>
        <taxon>Bacteria</taxon>
        <taxon>Bacillati</taxon>
        <taxon>Cyanobacteriota</taxon>
        <taxon>Cyanophyceae</taxon>
        <taxon>Oscillatoriophycideae</taxon>
        <taxon>Aerosakkonematales</taxon>
        <taxon>Aerosakkonemataceae</taxon>
        <taxon>Aerosakkonema</taxon>
    </lineage>
</organism>
<dbReference type="PANTHER" id="PTHR10098:SF112">
    <property type="entry name" value="SLR0380 PROTEIN"/>
    <property type="match status" value="1"/>
</dbReference>
<feature type="transmembrane region" description="Helical" evidence="1">
    <location>
        <begin position="42"/>
        <end position="63"/>
    </location>
</feature>
<dbReference type="InterPro" id="IPR011990">
    <property type="entry name" value="TPR-like_helical_dom_sf"/>
</dbReference>
<dbReference type="Gene3D" id="1.25.40.10">
    <property type="entry name" value="Tetratricopeptide repeat domain"/>
    <property type="match status" value="3"/>
</dbReference>
<dbReference type="EMBL" id="JACJPW010000021">
    <property type="protein sequence ID" value="MBD2181465.1"/>
    <property type="molecule type" value="Genomic_DNA"/>
</dbReference>
<reference evidence="3" key="2">
    <citation type="submission" date="2020-08" db="EMBL/GenBank/DDBJ databases">
        <authorList>
            <person name="Chen M."/>
            <person name="Teng W."/>
            <person name="Zhao L."/>
            <person name="Hu C."/>
            <person name="Zhou Y."/>
            <person name="Han B."/>
            <person name="Song L."/>
            <person name="Shu W."/>
        </authorList>
    </citation>
    <scope>NUCLEOTIDE SEQUENCE</scope>
    <source>
        <strain evidence="3">FACHB-1375</strain>
    </source>
</reference>
<feature type="domain" description="CHAT" evidence="2">
    <location>
        <begin position="655"/>
        <end position="924"/>
    </location>
</feature>
<dbReference type="Proteomes" id="UP000641646">
    <property type="component" value="Unassembled WGS sequence"/>
</dbReference>
<accession>A0A926VD08</accession>
<comment type="caution">
    <text evidence="3">The sequence shown here is derived from an EMBL/GenBank/DDBJ whole genome shotgun (WGS) entry which is preliminary data.</text>
</comment>